<evidence type="ECO:0000313" key="1">
    <source>
        <dbReference type="EMBL" id="MBP1904128.1"/>
    </source>
</evidence>
<proteinExistence type="predicted"/>
<name>A0ABS4FNI2_9BACL</name>
<comment type="caution">
    <text evidence="1">The sequence shown here is derived from an EMBL/GenBank/DDBJ whole genome shotgun (WGS) entry which is preliminary data.</text>
</comment>
<accession>A0ABS4FNI2</accession>
<evidence type="ECO:0000313" key="2">
    <source>
        <dbReference type="Proteomes" id="UP001519272"/>
    </source>
</evidence>
<dbReference type="RefSeq" id="WP_210087797.1">
    <property type="nucleotide sequence ID" value="NZ_JAGGKG010000002.1"/>
</dbReference>
<reference evidence="1 2" key="1">
    <citation type="submission" date="2021-03" db="EMBL/GenBank/DDBJ databases">
        <title>Genomic Encyclopedia of Type Strains, Phase IV (KMG-IV): sequencing the most valuable type-strain genomes for metagenomic binning, comparative biology and taxonomic classification.</title>
        <authorList>
            <person name="Goeker M."/>
        </authorList>
    </citation>
    <scope>NUCLEOTIDE SEQUENCE [LARGE SCALE GENOMIC DNA]</scope>
    <source>
        <strain evidence="1 2">DSM 14349</strain>
    </source>
</reference>
<dbReference type="EMBL" id="JAGGKG010000002">
    <property type="protein sequence ID" value="MBP1904128.1"/>
    <property type="molecule type" value="Genomic_DNA"/>
</dbReference>
<protein>
    <submittedName>
        <fullName evidence="1">Uncharacterized protein</fullName>
    </submittedName>
</protein>
<gene>
    <name evidence="1" type="ORF">J2Z32_000745</name>
</gene>
<dbReference type="InterPro" id="IPR025619">
    <property type="entry name" value="YlzJ"/>
</dbReference>
<dbReference type="Pfam" id="PF14035">
    <property type="entry name" value="YlzJ"/>
    <property type="match status" value="1"/>
</dbReference>
<sequence>MSDYYDPYPFDAYGSPEDQIQNYIEVDMNGVLMQVRMEGTNKATIIRLLRCNLDYYLDPAYAPGSQIIFTPQLMS</sequence>
<organism evidence="1 2">
    <name type="scientific">Paenibacillus turicensis</name>
    <dbReference type="NCBI Taxonomy" id="160487"/>
    <lineage>
        <taxon>Bacteria</taxon>
        <taxon>Bacillati</taxon>
        <taxon>Bacillota</taxon>
        <taxon>Bacilli</taxon>
        <taxon>Bacillales</taxon>
        <taxon>Paenibacillaceae</taxon>
        <taxon>Paenibacillus</taxon>
    </lineage>
</organism>
<keyword evidence="2" id="KW-1185">Reference proteome</keyword>
<dbReference type="Proteomes" id="UP001519272">
    <property type="component" value="Unassembled WGS sequence"/>
</dbReference>